<evidence type="ECO:0000256" key="1">
    <source>
        <dbReference type="SAM" id="Phobius"/>
    </source>
</evidence>
<reference evidence="2 3" key="1">
    <citation type="journal article" date="2014" name="Genome Announc.">
        <title>Draft Genome Sequences of Marine Flavobacterium Algibacter lectus Strains SS8 and NR4.</title>
        <authorList>
            <person name="Takatani N."/>
            <person name="Nakanishi M."/>
            <person name="Meirelles P."/>
            <person name="Mino S."/>
            <person name="Suda W."/>
            <person name="Oshima K."/>
            <person name="Hattori M."/>
            <person name="Ohkuma M."/>
            <person name="Hosokawa M."/>
            <person name="Miyashita K."/>
            <person name="Thompson F.L."/>
            <person name="Niwa A."/>
            <person name="Sawabe T."/>
            <person name="Sawabe T."/>
        </authorList>
    </citation>
    <scope>NUCLEOTIDE SEQUENCE [LARGE SCALE GENOMIC DNA]</scope>
    <source>
        <strain evidence="3">JCM19274</strain>
    </source>
</reference>
<proteinExistence type="predicted"/>
<name>A0A090WJK8_9FLAO</name>
<protein>
    <submittedName>
        <fullName evidence="2">Membrane protein</fullName>
    </submittedName>
</protein>
<dbReference type="AlphaFoldDB" id="A0A090WJK8"/>
<organism evidence="2 3">
    <name type="scientific">Algibacter lectus</name>
    <dbReference type="NCBI Taxonomy" id="221126"/>
    <lineage>
        <taxon>Bacteria</taxon>
        <taxon>Pseudomonadati</taxon>
        <taxon>Bacteroidota</taxon>
        <taxon>Flavobacteriia</taxon>
        <taxon>Flavobacteriales</taxon>
        <taxon>Flavobacteriaceae</taxon>
        <taxon>Algibacter</taxon>
    </lineage>
</organism>
<comment type="caution">
    <text evidence="2">The sequence shown here is derived from an EMBL/GenBank/DDBJ whole genome shotgun (WGS) entry which is preliminary data.</text>
</comment>
<evidence type="ECO:0000313" key="2">
    <source>
        <dbReference type="EMBL" id="GAL77255.1"/>
    </source>
</evidence>
<dbReference type="EMBL" id="BBNU01000001">
    <property type="protein sequence ID" value="GAL77255.1"/>
    <property type="molecule type" value="Genomic_DNA"/>
</dbReference>
<dbReference type="Proteomes" id="UP000029643">
    <property type="component" value="Unassembled WGS sequence"/>
</dbReference>
<sequence>MKDFLNKLYRNHSLIYKVLLFICTTFLIVYLFPKSGKFKYNFEKGKPWQSENLYAPFDFAIKKSESEINKEKEDIINNGTLYFSIDSSIENKVKTAFKKEFTTNFSDTISLTSSSELYKTGIDIISQLYAFGVLNESYSFSEEKEL</sequence>
<keyword evidence="1" id="KW-1133">Transmembrane helix</keyword>
<evidence type="ECO:0000313" key="3">
    <source>
        <dbReference type="Proteomes" id="UP000029643"/>
    </source>
</evidence>
<accession>A0A090WJK8</accession>
<feature type="transmembrane region" description="Helical" evidence="1">
    <location>
        <begin position="14"/>
        <end position="32"/>
    </location>
</feature>
<keyword evidence="1" id="KW-0812">Transmembrane</keyword>
<keyword evidence="1" id="KW-0472">Membrane</keyword>
<gene>
    <name evidence="2" type="ORF">JCM19274_4968</name>
</gene>